<dbReference type="EMBL" id="NBEF01000033">
    <property type="protein sequence ID" value="OQQ89358.1"/>
    <property type="molecule type" value="Genomic_DNA"/>
</dbReference>
<dbReference type="RefSeq" id="WP_081535446.1">
    <property type="nucleotide sequence ID" value="NZ_NBEF01000033.1"/>
</dbReference>
<dbReference type="Proteomes" id="UP000192575">
    <property type="component" value="Unassembled WGS sequence"/>
</dbReference>
<protein>
    <submittedName>
        <fullName evidence="4">Uncharacterized protein</fullName>
    </submittedName>
</protein>
<reference evidence="4 5" key="1">
    <citation type="submission" date="2017-03" db="EMBL/GenBank/DDBJ databases">
        <title>Phylogenomics and comparative genomics of Lactobacillus salivarius, a mammalian gut commensal.</title>
        <authorList>
            <person name="Harris H.M."/>
        </authorList>
    </citation>
    <scope>NUCLEOTIDE SEQUENCE [LARGE SCALE GENOMIC DNA]</scope>
    <source>
        <strain evidence="4 5">JCM 1047</strain>
    </source>
</reference>
<evidence type="ECO:0000256" key="1">
    <source>
        <dbReference type="SAM" id="MobiDB-lite"/>
    </source>
</evidence>
<evidence type="ECO:0000313" key="6">
    <source>
        <dbReference type="Proteomes" id="UP000437575"/>
    </source>
</evidence>
<evidence type="ECO:0000313" key="2">
    <source>
        <dbReference type="EMBL" id="MSE04288.1"/>
    </source>
</evidence>
<feature type="region of interest" description="Disordered" evidence="1">
    <location>
        <begin position="1"/>
        <end position="30"/>
    </location>
</feature>
<comment type="caution">
    <text evidence="4">The sequence shown here is derived from an EMBL/GenBank/DDBJ whole genome shotgun (WGS) entry which is preliminary data.</text>
</comment>
<accession>A0A1V9R8I0</accession>
<dbReference type="AlphaFoldDB" id="A0A1V9R8I0"/>
<dbReference type="EMBL" id="WKKZ01000001">
    <property type="protein sequence ID" value="MSE04288.1"/>
    <property type="molecule type" value="Genomic_DNA"/>
</dbReference>
<evidence type="ECO:0000313" key="5">
    <source>
        <dbReference type="Proteomes" id="UP000192575"/>
    </source>
</evidence>
<reference evidence="6 7" key="2">
    <citation type="submission" date="2019-11" db="EMBL/GenBank/DDBJ databases">
        <title>Draft Genome Sequence of Plant Growth-Promoting Rhizosphere-Associated Bacteria.</title>
        <authorList>
            <person name="Vasilyev I.Y."/>
            <person name="Radchenko V."/>
            <person name="Ilnitskaya E.V."/>
        </authorList>
    </citation>
    <scope>NUCLEOTIDE SEQUENCE [LARGE SCALE GENOMIC DNA]</scope>
    <source>
        <strain evidence="3 7">VRA_01-1sq_f</strain>
        <strain evidence="2 6">VRA_1sq_f</strain>
    </source>
</reference>
<dbReference type="Proteomes" id="UP000437575">
    <property type="component" value="Unassembled WGS sequence"/>
</dbReference>
<dbReference type="Proteomes" id="UP000467635">
    <property type="component" value="Unassembled WGS sequence"/>
</dbReference>
<feature type="compositionally biased region" description="Basic residues" evidence="1">
    <location>
        <begin position="1"/>
        <end position="26"/>
    </location>
</feature>
<organism evidence="4 5">
    <name type="scientific">Ligilactobacillus salivarius</name>
    <dbReference type="NCBI Taxonomy" id="1624"/>
    <lineage>
        <taxon>Bacteria</taxon>
        <taxon>Bacillati</taxon>
        <taxon>Bacillota</taxon>
        <taxon>Bacilli</taxon>
        <taxon>Lactobacillales</taxon>
        <taxon>Lactobacillaceae</taxon>
        <taxon>Ligilactobacillus</taxon>
    </lineage>
</organism>
<name>A0A1V9R8I0_9LACO</name>
<gene>
    <name evidence="4" type="ORF">B6U56_09355</name>
    <name evidence="3" type="ORF">GKC33_00335</name>
    <name evidence="2" type="ORF">GKC34_00140</name>
</gene>
<proteinExistence type="predicted"/>
<dbReference type="EMBL" id="WKKX01000006">
    <property type="protein sequence ID" value="MSE07214.1"/>
    <property type="molecule type" value="Genomic_DNA"/>
</dbReference>
<evidence type="ECO:0000313" key="4">
    <source>
        <dbReference type="EMBL" id="OQQ89358.1"/>
    </source>
</evidence>
<sequence length="643" mass="73004">MPLKKFFKKSGNKDKHQSKKEKKKKKEVPGEPGFTAPFGYLEDDGYLITGKKSMISIFDTLFQYGTNNPADIGWTNIVLPKANLKDVDIHLVQRQRGMSKDEEEKVFSKYFADNADVLQKDDTKDARSKNKNNDRLRDIRVSSSLAGQEETIVDTDMLLILKGKDADSIEQGLADIKESYKDRAVKGIMFFRKTGEQLSTLKNIFDKPKTNPWHNSDMISVSASRLFLPSSGFSDNDGEDVGIDINSIIPNQHARLNLSDVKNAVIYSGGSTVNATFADDFYSKPVSVANGGSVMATVLLGKAFWLGDRKKGIPGKRTHHIILNDFNYRLDDSLYFDMSKEAINPLEVQGTPETVHRDFLANLDKVVNIMMLLLKTKDVHEIDQYEVNLHDLLYSWYVEGANGNGIYTKNPTENPALAQRVLASEYHDKYPTLRSFLPVLQNNVIAKSLDGDRPKELAETLYKRMNNLFTEYQDIFDRPTTLPDVYKANERNIYYDIAKVTSDEKVKGAMLLNVLAYVVNRALDGEVIIIHGLDSVQITPSMLDDYKKIMDRKNIGKVIVFEDAENEEINPDTFSKFIGGIKEQDFVCIGSLTDKDVERIKWFDNLPITARRQLLETTTSDGIYYMRRNRDRLSSVIRTNVRL</sequence>
<evidence type="ECO:0000313" key="3">
    <source>
        <dbReference type="EMBL" id="MSE07214.1"/>
    </source>
</evidence>
<evidence type="ECO:0000313" key="7">
    <source>
        <dbReference type="Proteomes" id="UP000467635"/>
    </source>
</evidence>